<feature type="domain" description="Major facilitator superfamily (MFS) profile" evidence="7">
    <location>
        <begin position="116"/>
        <end position="541"/>
    </location>
</feature>
<evidence type="ECO:0000313" key="8">
    <source>
        <dbReference type="EMBL" id="KAK6742568.1"/>
    </source>
</evidence>
<evidence type="ECO:0000256" key="6">
    <source>
        <dbReference type="SAM" id="Phobius"/>
    </source>
</evidence>
<dbReference type="InterPro" id="IPR036259">
    <property type="entry name" value="MFS_trans_sf"/>
</dbReference>
<feature type="transmembrane region" description="Helical" evidence="6">
    <location>
        <begin position="518"/>
        <end position="536"/>
    </location>
</feature>
<feature type="region of interest" description="Disordered" evidence="5">
    <location>
        <begin position="597"/>
        <end position="617"/>
    </location>
</feature>
<keyword evidence="3 6" id="KW-1133">Transmembrane helix</keyword>
<feature type="transmembrane region" description="Helical" evidence="6">
    <location>
        <begin position="427"/>
        <end position="446"/>
    </location>
</feature>
<feature type="transmembrane region" description="Helical" evidence="6">
    <location>
        <begin position="195"/>
        <end position="214"/>
    </location>
</feature>
<gene>
    <name evidence="8" type="primary">Necator_chrIII.g10823</name>
    <name evidence="8" type="ORF">RB195_010058</name>
</gene>
<name>A0ABR1CY22_NECAM</name>
<feature type="transmembrane region" description="Helical" evidence="6">
    <location>
        <begin position="220"/>
        <end position="244"/>
    </location>
</feature>
<dbReference type="PANTHER" id="PTHR11662:SF456">
    <property type="entry name" value="VESICULAR GLUTAMATE TRANSPORTER, ISOFORM A"/>
    <property type="match status" value="1"/>
</dbReference>
<feature type="transmembrane region" description="Helical" evidence="6">
    <location>
        <begin position="390"/>
        <end position="407"/>
    </location>
</feature>
<dbReference type="InterPro" id="IPR050382">
    <property type="entry name" value="MFS_Na/Anion_cotransporter"/>
</dbReference>
<sequence length="1063" mass="115885">MLCHGSLDVSEPSNEAEGDAPLIYELCGRLDASCALISLTARDDSAPLFRFLSKDKGSQLRDDEDGYPSGLQNATSSEATNLYSYDQTADGLQIHSNKVLQVVENVQCCNCRKRWQLAILANIGFMIVFGIRCNFGAAKNHMFKNYTDPWGRQHIHEFNWTRAELSVMESSFFYGYLVTQIPAGFLAAKYPPNKLFGIAIGVASFLNVLLPHGFNSKDDTLVAIIQIMQGLVQGVAYPSMHGVWRYWAPPLERSKLATTAFTGSYAGAVLGLPVSAWLVSYVSWSAPFYLYGVAGCIWAIFWFSLTFEKPAFHPTISQEEKKFIEEAIGHVSSSHPTFRSIPWKAIVTSKPVWAIIVANFARSWTFYLLLQNQLTYMKERLDMNINDSGMLAALPHAVMGIVVLLGGQLADYLRSHKILSTTAVRKLFNCGGFGGEALFMLIVAYTTKESTAVIALILAVGSSGFAISGFNVNHLDIAPRYAAILMGFSNGIGTLAGLTCPIVTEKFTANGAHGWEKVFLLASLIHFTGVTFYAVYASGELQEWAEPKPEEEAWNVTALNHRSSTAGYGTTKNEVPITLAPLPTAEQLTKGHLPSTTAYEERQETTTNPFTAGPKSELPRSLRLAPAKAVPVSAAAVSQGTSFVFSFLNSHLSAKDTSYTENLSLTVTNPTDQNALVTINSPYVGFTNITVVVGAGQPKTIAITPADIQTDYMDQYLMKAVIENKTLFVNSNVTISLVASNSLSDGGGEDKFVVLPICQLGTEYHVVGDESAHAFQSYQSTNIITVIATQDNTKVQLNYLYTTPTIINRGQQLTIASFYTQTTIAVASDKPVAVLSGSVCGYGYYNPTHCSYEVLMLAPSSNWGTEAPFYKFQPEDIGEFMVLFEKNNTDVYFDEQKLSIGPFDHDSYLIAGTTTGMFVRATGPIYVVAVGSSNSQDQGAPFFVDVSGSSSFGQGPYVFSVATSLDEQLNLKHFIRVTCSGTTCLGTVKVDNYIPNGLIYTRMGRSNYYFVDVAVKGGQHTVSFIGPDTPWSPISFGVTVYGFGQNRAYAFTPGLNYQSSGIC</sequence>
<feature type="transmembrane region" description="Helical" evidence="6">
    <location>
        <begin position="481"/>
        <end position="498"/>
    </location>
</feature>
<keyword evidence="9" id="KW-1185">Reference proteome</keyword>
<dbReference type="Pfam" id="PF17517">
    <property type="entry name" value="IgGFc_binding"/>
    <property type="match status" value="1"/>
</dbReference>
<feature type="transmembrane region" description="Helical" evidence="6">
    <location>
        <begin position="256"/>
        <end position="282"/>
    </location>
</feature>
<evidence type="ECO:0000256" key="3">
    <source>
        <dbReference type="ARBA" id="ARBA00022989"/>
    </source>
</evidence>
<dbReference type="CDD" id="cd17382">
    <property type="entry name" value="MFS_SLC17A6_7_8_VGluT"/>
    <property type="match status" value="1"/>
</dbReference>
<evidence type="ECO:0000256" key="4">
    <source>
        <dbReference type="ARBA" id="ARBA00023136"/>
    </source>
</evidence>
<evidence type="ECO:0000256" key="1">
    <source>
        <dbReference type="ARBA" id="ARBA00004141"/>
    </source>
</evidence>
<keyword evidence="4 6" id="KW-0472">Membrane</keyword>
<dbReference type="InterPro" id="IPR020846">
    <property type="entry name" value="MFS_dom"/>
</dbReference>
<accession>A0ABR1CY22</accession>
<evidence type="ECO:0000259" key="7">
    <source>
        <dbReference type="PROSITE" id="PS50850"/>
    </source>
</evidence>
<dbReference type="EMBL" id="JAVFWL010000003">
    <property type="protein sequence ID" value="KAK6742568.1"/>
    <property type="molecule type" value="Genomic_DNA"/>
</dbReference>
<dbReference type="Pfam" id="PF07690">
    <property type="entry name" value="MFS_1"/>
    <property type="match status" value="1"/>
</dbReference>
<feature type="transmembrane region" description="Helical" evidence="6">
    <location>
        <begin position="115"/>
        <end position="135"/>
    </location>
</feature>
<comment type="caution">
    <text evidence="8">The sequence shown here is derived from an EMBL/GenBank/DDBJ whole genome shotgun (WGS) entry which is preliminary data.</text>
</comment>
<dbReference type="InterPro" id="IPR035234">
    <property type="entry name" value="IgGFc-bd_N"/>
</dbReference>
<dbReference type="InterPro" id="IPR011701">
    <property type="entry name" value="MFS"/>
</dbReference>
<evidence type="ECO:0000256" key="2">
    <source>
        <dbReference type="ARBA" id="ARBA00022692"/>
    </source>
</evidence>
<dbReference type="Gene3D" id="1.20.1250.20">
    <property type="entry name" value="MFS general substrate transporter like domains"/>
    <property type="match status" value="2"/>
</dbReference>
<keyword evidence="2 6" id="KW-0812">Transmembrane</keyword>
<feature type="transmembrane region" description="Helical" evidence="6">
    <location>
        <begin position="352"/>
        <end position="370"/>
    </location>
</feature>
<dbReference type="PROSITE" id="PS50850">
    <property type="entry name" value="MFS"/>
    <property type="match status" value="1"/>
</dbReference>
<feature type="transmembrane region" description="Helical" evidence="6">
    <location>
        <begin position="288"/>
        <end position="307"/>
    </location>
</feature>
<dbReference type="PANTHER" id="PTHR11662">
    <property type="entry name" value="SOLUTE CARRIER FAMILY 17"/>
    <property type="match status" value="1"/>
</dbReference>
<reference evidence="8 9" key="1">
    <citation type="submission" date="2023-08" db="EMBL/GenBank/DDBJ databases">
        <title>A Necator americanus chromosomal reference genome.</title>
        <authorList>
            <person name="Ilik V."/>
            <person name="Petrzelkova K.J."/>
            <person name="Pardy F."/>
            <person name="Fuh T."/>
            <person name="Niatou-Singa F.S."/>
            <person name="Gouil Q."/>
            <person name="Baker L."/>
            <person name="Ritchie M.E."/>
            <person name="Jex A.R."/>
            <person name="Gazzola D."/>
            <person name="Li H."/>
            <person name="Toshio Fujiwara R."/>
            <person name="Zhan B."/>
            <person name="Aroian R.V."/>
            <person name="Pafco B."/>
            <person name="Schwarz E.M."/>
        </authorList>
    </citation>
    <scope>NUCLEOTIDE SEQUENCE [LARGE SCALE GENOMIC DNA]</scope>
    <source>
        <strain evidence="8 9">Aroian</strain>
        <tissue evidence="8">Whole animal</tissue>
    </source>
</reference>
<comment type="subcellular location">
    <subcellularLocation>
        <location evidence="1">Membrane</location>
        <topology evidence="1">Multi-pass membrane protein</topology>
    </subcellularLocation>
</comment>
<dbReference type="SUPFAM" id="SSF103473">
    <property type="entry name" value="MFS general substrate transporter"/>
    <property type="match status" value="1"/>
</dbReference>
<protein>
    <recommendedName>
        <fullName evidence="7">Major facilitator superfamily (MFS) profile domain-containing protein</fullName>
    </recommendedName>
</protein>
<organism evidence="8 9">
    <name type="scientific">Necator americanus</name>
    <name type="common">Human hookworm</name>
    <dbReference type="NCBI Taxonomy" id="51031"/>
    <lineage>
        <taxon>Eukaryota</taxon>
        <taxon>Metazoa</taxon>
        <taxon>Ecdysozoa</taxon>
        <taxon>Nematoda</taxon>
        <taxon>Chromadorea</taxon>
        <taxon>Rhabditida</taxon>
        <taxon>Rhabditina</taxon>
        <taxon>Rhabditomorpha</taxon>
        <taxon>Strongyloidea</taxon>
        <taxon>Ancylostomatidae</taxon>
        <taxon>Bunostominae</taxon>
        <taxon>Necator</taxon>
    </lineage>
</organism>
<evidence type="ECO:0000256" key="5">
    <source>
        <dbReference type="SAM" id="MobiDB-lite"/>
    </source>
</evidence>
<proteinExistence type="predicted"/>
<evidence type="ECO:0000313" key="9">
    <source>
        <dbReference type="Proteomes" id="UP001303046"/>
    </source>
</evidence>
<feature type="transmembrane region" description="Helical" evidence="6">
    <location>
        <begin position="452"/>
        <end position="472"/>
    </location>
</feature>
<dbReference type="Proteomes" id="UP001303046">
    <property type="component" value="Unassembled WGS sequence"/>
</dbReference>